<name>A0AAD1XSX9_EUPCR</name>
<comment type="caution">
    <text evidence="1">The sequence shown here is derived from an EMBL/GenBank/DDBJ whole genome shotgun (WGS) entry which is preliminary data.</text>
</comment>
<reference evidence="1" key="1">
    <citation type="submission" date="2023-07" db="EMBL/GenBank/DDBJ databases">
        <authorList>
            <consortium name="AG Swart"/>
            <person name="Singh M."/>
            <person name="Singh A."/>
            <person name="Seah K."/>
            <person name="Emmerich C."/>
        </authorList>
    </citation>
    <scope>NUCLEOTIDE SEQUENCE</scope>
    <source>
        <strain evidence="1">DP1</strain>
    </source>
</reference>
<evidence type="ECO:0000313" key="2">
    <source>
        <dbReference type="Proteomes" id="UP001295684"/>
    </source>
</evidence>
<evidence type="ECO:0000313" key="1">
    <source>
        <dbReference type="EMBL" id="CAI2378303.1"/>
    </source>
</evidence>
<protein>
    <submittedName>
        <fullName evidence="1">Uncharacterized protein</fullName>
    </submittedName>
</protein>
<dbReference type="EMBL" id="CAMPGE010020015">
    <property type="protein sequence ID" value="CAI2378303.1"/>
    <property type="molecule type" value="Genomic_DNA"/>
</dbReference>
<organism evidence="1 2">
    <name type="scientific">Euplotes crassus</name>
    <dbReference type="NCBI Taxonomy" id="5936"/>
    <lineage>
        <taxon>Eukaryota</taxon>
        <taxon>Sar</taxon>
        <taxon>Alveolata</taxon>
        <taxon>Ciliophora</taxon>
        <taxon>Intramacronucleata</taxon>
        <taxon>Spirotrichea</taxon>
        <taxon>Hypotrichia</taxon>
        <taxon>Euplotida</taxon>
        <taxon>Euplotidae</taxon>
        <taxon>Moneuplotes</taxon>
    </lineage>
</organism>
<dbReference type="Proteomes" id="UP001295684">
    <property type="component" value="Unassembled WGS sequence"/>
</dbReference>
<sequence length="184" mass="21607">MSLYYYSDDLGSFCSAEWNYNEIDEKIRDDYISGFKEDHTSDYHEQRIYLNRISNPSVLVPRIKFPASKCSQSKKKMTRNQDKLLRICCKYVRQDSPELHQPWVRRGPKPLSKQVPAKKLRMPTNEVPKISQKISMISHKPSKFYSSTPSSFQNSSIAKFPEEPMTLNTTLSYHKVHLYSPEKY</sequence>
<accession>A0AAD1XSX9</accession>
<gene>
    <name evidence="1" type="ORF">ECRASSUSDP1_LOCUS19698</name>
</gene>
<keyword evidence="2" id="KW-1185">Reference proteome</keyword>
<dbReference type="AlphaFoldDB" id="A0AAD1XSX9"/>
<proteinExistence type="predicted"/>